<dbReference type="OrthoDB" id="6183704at2"/>
<evidence type="ECO:0000313" key="1">
    <source>
        <dbReference type="EMBL" id="QBF83273.1"/>
    </source>
</evidence>
<dbReference type="AlphaFoldDB" id="A0A411PIA4"/>
<keyword evidence="2" id="KW-1185">Reference proteome</keyword>
<proteinExistence type="predicted"/>
<organism evidence="1 2">
    <name type="scientific">Shewanella maritima</name>
    <dbReference type="NCBI Taxonomy" id="2520507"/>
    <lineage>
        <taxon>Bacteria</taxon>
        <taxon>Pseudomonadati</taxon>
        <taxon>Pseudomonadota</taxon>
        <taxon>Gammaproteobacteria</taxon>
        <taxon>Alteromonadales</taxon>
        <taxon>Shewanellaceae</taxon>
        <taxon>Shewanella</taxon>
    </lineage>
</organism>
<dbReference type="SUPFAM" id="SSF51306">
    <property type="entry name" value="LexA/Signal peptidase"/>
    <property type="match status" value="1"/>
</dbReference>
<reference evidence="1 2" key="1">
    <citation type="submission" date="2019-02" db="EMBL/GenBank/DDBJ databases">
        <title>Shewanella sp. D4-2 isolated from Dokdo Island.</title>
        <authorList>
            <person name="Baek K."/>
        </authorList>
    </citation>
    <scope>NUCLEOTIDE SEQUENCE [LARGE SCALE GENOMIC DNA]</scope>
    <source>
        <strain evidence="1 2">D4-2</strain>
    </source>
</reference>
<name>A0A411PIA4_9GAMM</name>
<evidence type="ECO:0000313" key="2">
    <source>
        <dbReference type="Proteomes" id="UP000291106"/>
    </source>
</evidence>
<dbReference type="RefSeq" id="WP_130600220.1">
    <property type="nucleotide sequence ID" value="NZ_CP036200.1"/>
</dbReference>
<dbReference type="InterPro" id="IPR036286">
    <property type="entry name" value="LexA/Signal_pep-like_sf"/>
</dbReference>
<protein>
    <recommendedName>
        <fullName evidence="3">Nickel-type superoxide dismutase maturation protease</fullName>
    </recommendedName>
</protein>
<gene>
    <name evidence="1" type="ORF">EXU30_11610</name>
</gene>
<dbReference type="KEGG" id="smai:EXU30_11610"/>
<sequence length="98" mass="11228">MFGFRIWRVDGQSMLPAIPPGSFALVRTWFNKAKLKPQQKLLIKHRRFGYIVKTLVDIDADGQLWCRGENDASVTMEQIGHVNPSQVLGQIVYIFKPN</sequence>
<dbReference type="CDD" id="cd06462">
    <property type="entry name" value="Peptidase_S24_S26"/>
    <property type="match status" value="1"/>
</dbReference>
<accession>A0A411PIA4</accession>
<dbReference type="EMBL" id="CP036200">
    <property type="protein sequence ID" value="QBF83273.1"/>
    <property type="molecule type" value="Genomic_DNA"/>
</dbReference>
<dbReference type="Proteomes" id="UP000291106">
    <property type="component" value="Chromosome"/>
</dbReference>
<evidence type="ECO:0008006" key="3">
    <source>
        <dbReference type="Google" id="ProtNLM"/>
    </source>
</evidence>
<dbReference type="Gene3D" id="2.10.109.10">
    <property type="entry name" value="Umud Fragment, subunit A"/>
    <property type="match status" value="1"/>
</dbReference>